<dbReference type="InterPro" id="IPR008271">
    <property type="entry name" value="Ser/Thr_kinase_AS"/>
</dbReference>
<reference evidence="10" key="2">
    <citation type="submission" date="2023-01" db="EMBL/GenBank/DDBJ databases">
        <title>Gilvimarinus xylanilyticus HB14 isolated from Caulerpa lentillifera aquaculture base in Hainan, China.</title>
        <authorList>
            <person name="Zhang Y.-J."/>
        </authorList>
    </citation>
    <scope>NUCLEOTIDE SEQUENCE</scope>
    <source>
        <strain evidence="10">HB14</strain>
    </source>
</reference>
<evidence type="ECO:0000256" key="4">
    <source>
        <dbReference type="ARBA" id="ARBA00022741"/>
    </source>
</evidence>
<protein>
    <recommendedName>
        <fullName evidence="2">non-specific serine/threonine protein kinase</fullName>
        <ecNumber evidence="2">2.7.11.1</ecNumber>
    </recommendedName>
</protein>
<dbReference type="CDD" id="cd14014">
    <property type="entry name" value="STKc_PknB_like"/>
    <property type="match status" value="1"/>
</dbReference>
<evidence type="ECO:0000259" key="9">
    <source>
        <dbReference type="PROSITE" id="PS50011"/>
    </source>
</evidence>
<keyword evidence="5 10" id="KW-0418">Kinase</keyword>
<evidence type="ECO:0000256" key="6">
    <source>
        <dbReference type="ARBA" id="ARBA00022840"/>
    </source>
</evidence>
<dbReference type="RefSeq" id="WP_253968940.1">
    <property type="nucleotide sequence ID" value="NZ_JAMFTH010000006.1"/>
</dbReference>
<keyword evidence="3" id="KW-0808">Transferase</keyword>
<dbReference type="SUPFAM" id="SSF81901">
    <property type="entry name" value="HCP-like"/>
    <property type="match status" value="1"/>
</dbReference>
<feature type="domain" description="Protein kinase" evidence="9">
    <location>
        <begin position="16"/>
        <end position="280"/>
    </location>
</feature>
<accession>A0A9X2I210</accession>
<feature type="repeat" description="TPR" evidence="7">
    <location>
        <begin position="594"/>
        <end position="627"/>
    </location>
</feature>
<gene>
    <name evidence="10" type="ORF">M6D89_15160</name>
</gene>
<feature type="binding site" evidence="8">
    <location>
        <position position="45"/>
    </location>
    <ligand>
        <name>ATP</name>
        <dbReference type="ChEBI" id="CHEBI:30616"/>
    </ligand>
</feature>
<evidence type="ECO:0000256" key="3">
    <source>
        <dbReference type="ARBA" id="ARBA00022679"/>
    </source>
</evidence>
<evidence type="ECO:0000313" key="11">
    <source>
        <dbReference type="Proteomes" id="UP001139319"/>
    </source>
</evidence>
<dbReference type="PANTHER" id="PTHR43671:SF13">
    <property type="entry name" value="SERINE_THREONINE-PROTEIN KINASE NEK2"/>
    <property type="match status" value="1"/>
</dbReference>
<dbReference type="InterPro" id="IPR011990">
    <property type="entry name" value="TPR-like_helical_dom_sf"/>
</dbReference>
<dbReference type="Pfam" id="PF13424">
    <property type="entry name" value="TPR_12"/>
    <property type="match status" value="1"/>
</dbReference>
<evidence type="ECO:0000256" key="2">
    <source>
        <dbReference type="ARBA" id="ARBA00012513"/>
    </source>
</evidence>
<dbReference type="Gene3D" id="3.30.200.20">
    <property type="entry name" value="Phosphorylase Kinase, domain 1"/>
    <property type="match status" value="1"/>
</dbReference>
<dbReference type="GO" id="GO:0005524">
    <property type="term" value="F:ATP binding"/>
    <property type="evidence" value="ECO:0007669"/>
    <property type="project" value="UniProtKB-UniRule"/>
</dbReference>
<keyword evidence="11" id="KW-1185">Reference proteome</keyword>
<keyword evidence="6 8" id="KW-0067">ATP-binding</keyword>
<feature type="repeat" description="TPR" evidence="7">
    <location>
        <begin position="694"/>
        <end position="727"/>
    </location>
</feature>
<keyword evidence="4 8" id="KW-0547">Nucleotide-binding</keyword>
<dbReference type="InterPro" id="IPR017441">
    <property type="entry name" value="Protein_kinase_ATP_BS"/>
</dbReference>
<dbReference type="Pfam" id="PF00069">
    <property type="entry name" value="Pkinase"/>
    <property type="match status" value="1"/>
</dbReference>
<reference evidence="10" key="1">
    <citation type="submission" date="2022-05" db="EMBL/GenBank/DDBJ databases">
        <authorList>
            <person name="Sun H.-N."/>
        </authorList>
    </citation>
    <scope>NUCLEOTIDE SEQUENCE</scope>
    <source>
        <strain evidence="10">HB14</strain>
    </source>
</reference>
<dbReference type="Gene3D" id="1.10.510.10">
    <property type="entry name" value="Transferase(Phosphotransferase) domain 1"/>
    <property type="match status" value="1"/>
</dbReference>
<dbReference type="PANTHER" id="PTHR43671">
    <property type="entry name" value="SERINE/THREONINE-PROTEIN KINASE NEK"/>
    <property type="match status" value="1"/>
</dbReference>
<evidence type="ECO:0000256" key="1">
    <source>
        <dbReference type="ARBA" id="ARBA00010886"/>
    </source>
</evidence>
<dbReference type="PROSITE" id="PS50005">
    <property type="entry name" value="TPR"/>
    <property type="match status" value="2"/>
</dbReference>
<dbReference type="Proteomes" id="UP001139319">
    <property type="component" value="Unassembled WGS sequence"/>
</dbReference>
<dbReference type="PROSITE" id="PS00107">
    <property type="entry name" value="PROTEIN_KINASE_ATP"/>
    <property type="match status" value="1"/>
</dbReference>
<evidence type="ECO:0000256" key="7">
    <source>
        <dbReference type="PROSITE-ProRule" id="PRU00339"/>
    </source>
</evidence>
<dbReference type="GO" id="GO:0004674">
    <property type="term" value="F:protein serine/threonine kinase activity"/>
    <property type="evidence" value="ECO:0007669"/>
    <property type="project" value="UniProtKB-EC"/>
</dbReference>
<dbReference type="PROSITE" id="PS00108">
    <property type="entry name" value="PROTEIN_KINASE_ST"/>
    <property type="match status" value="1"/>
</dbReference>
<comment type="similarity">
    <text evidence="1">Belongs to the protein kinase superfamily. NEK Ser/Thr protein kinase family. NIMA subfamily.</text>
</comment>
<organism evidence="10 11">
    <name type="scientific">Gilvimarinus xylanilyticus</name>
    <dbReference type="NCBI Taxonomy" id="2944139"/>
    <lineage>
        <taxon>Bacteria</taxon>
        <taxon>Pseudomonadati</taxon>
        <taxon>Pseudomonadota</taxon>
        <taxon>Gammaproteobacteria</taxon>
        <taxon>Cellvibrionales</taxon>
        <taxon>Cellvibrionaceae</taxon>
        <taxon>Gilvimarinus</taxon>
    </lineage>
</organism>
<dbReference type="InterPro" id="IPR050660">
    <property type="entry name" value="NEK_Ser/Thr_kinase"/>
</dbReference>
<comment type="caution">
    <text evidence="10">The sequence shown here is derived from an EMBL/GenBank/DDBJ whole genome shotgun (WGS) entry which is preliminary data.</text>
</comment>
<dbReference type="Pfam" id="PF13432">
    <property type="entry name" value="TPR_16"/>
    <property type="match status" value="1"/>
</dbReference>
<dbReference type="SMART" id="SM00028">
    <property type="entry name" value="TPR"/>
    <property type="match status" value="5"/>
</dbReference>
<evidence type="ECO:0000313" key="10">
    <source>
        <dbReference type="EMBL" id="MCP8900646.1"/>
    </source>
</evidence>
<dbReference type="InterPro" id="IPR011009">
    <property type="entry name" value="Kinase-like_dom_sf"/>
</dbReference>
<keyword evidence="7" id="KW-0802">TPR repeat</keyword>
<dbReference type="InterPro" id="IPR000719">
    <property type="entry name" value="Prot_kinase_dom"/>
</dbReference>
<dbReference type="Gene3D" id="1.25.40.10">
    <property type="entry name" value="Tetratricopeptide repeat domain"/>
    <property type="match status" value="1"/>
</dbReference>
<evidence type="ECO:0000256" key="8">
    <source>
        <dbReference type="PROSITE-ProRule" id="PRU10141"/>
    </source>
</evidence>
<sequence length="859" mass="94951">MTDPDLQPQTLVANRYRVVRRIGQGGMGQVFLAQDTQLERDVAIKQLRGDGSNHKQLHRFEREAKFLAKLNHPCIVQVYDYISEADGGSLVMEYIDGVDLARKLREEGTSMAQRLQWLYQIMAGLSCAHNAGILHRDLKPENILIGRNGNAKLTDFGIAREQHQNTELTQAVIGSYAYMSPEQIADEPLDFKSDLFSFGIVAYSILLGCHPFGATGNTLKLLQSISAGSLDEAPLAQSELPDELQELLRSLLAKDKAERPASSQAVCEALATICQEHPLSDTIEDGSETTELPPLTLLTRQSSTMLLPRTQRLRRWLTIAAIAVITLGAGLWFSGANNSSGLIPKAVAVLPPSFDSEGKLADADQRLVGGTLYQAAQQGIVQLPSAEAIPRFEVAAQEGEPLQVLTALAAEEIIVTEAYCDRTWCDINLNRLAPSEDQQRLKVLASATFRTTVDRYAMLAERMYLHIHKLYDYQSETQLQLPDESEYKVFAEQYQDYVTSGAKISQLDTLDQLSPQTKDWASVQILYREVALDLYHDTGNAKALERLEQFLPAANRTDTEAQLTNQFALARNQRNFKQARHWLDRLQSLGVEHTKLTELEGLLALSQGDYPQAVESFRYGVELRPSVHNYFRLSMASWLNGDLAAARDNIAQAHQLNPNDHKTNRFRGVIALWSGDLDDATAALTQALSIERSAIVLNNLGVAHLLQGDYAQAHPLLTEALDIAPNDPQTLFNLADTYQVKGDEAKARELYRQVAELSAGASDAYTLRLHAQALAHLNKPVVAIDAYQNARQLDADSGDTHYTGALVYALAGEEISARLSAKAALEKGMGTAWFSLPWFNNLCDQGGTDCLTQVKQPEA</sequence>
<dbReference type="EC" id="2.7.11.1" evidence="2"/>
<dbReference type="AlphaFoldDB" id="A0A9X2I210"/>
<dbReference type="SMART" id="SM00220">
    <property type="entry name" value="S_TKc"/>
    <property type="match status" value="1"/>
</dbReference>
<dbReference type="EMBL" id="JAMFTH010000006">
    <property type="protein sequence ID" value="MCP8900646.1"/>
    <property type="molecule type" value="Genomic_DNA"/>
</dbReference>
<dbReference type="InterPro" id="IPR019734">
    <property type="entry name" value="TPR_rpt"/>
</dbReference>
<dbReference type="SUPFAM" id="SSF56112">
    <property type="entry name" value="Protein kinase-like (PK-like)"/>
    <property type="match status" value="1"/>
</dbReference>
<dbReference type="PROSITE" id="PS50011">
    <property type="entry name" value="PROTEIN_KINASE_DOM"/>
    <property type="match status" value="1"/>
</dbReference>
<evidence type="ECO:0000256" key="5">
    <source>
        <dbReference type="ARBA" id="ARBA00022777"/>
    </source>
</evidence>
<proteinExistence type="inferred from homology"/>
<name>A0A9X2I210_9GAMM</name>